<dbReference type="InterPro" id="IPR012337">
    <property type="entry name" value="RNaseH-like_sf"/>
</dbReference>
<sequence length="1003" mass="109213">MSSDNPNFFMETSPPEGGNHAVHSPSEGSSEVDTSSFDASMRHFVYSDLPINAPTPTVPAPSTMPMRLKPGNKKSFVWNYFRHPEGESGMVDRTRTQCLLCKSQLAFNASGTTTTMLNHLKSRHGEIAQREESQRVRSNTSNRRKETATSRVASGASYPPLRAQQQSSQSPLPPPPSQVQPSRMRNSNGCSDFPQISEDPRKFAHLKEEAKQTSRKVGLLQPFFALSGLDTGGRHGSPQLVGSPESIATAAEAAAAAAAAAAASSGLLPPSVFLGGLPQLPAVTSAPLIPPLFPIPPPLESAPLTPQLTGFLPPNFPTFVPPNSSASSCSTDTDDVIERLQSTPQLSSDSGPLAVARAWLSALANPPGQTATNGNLAAIEELLKSLPSLAAQQAGAGSSSKPLLMPPLPPDLLSTLVHNSPLLLSILSRSQALLASQGCIPPPPAPPPPLPPPLSTSSATLTTGFSTTASASTPSLPSSKDKSSSNSVDLMIGTAKRKRTRPVYIPPQMWAVKRSSIEGSPGAADSPEDLSMPRETRQQQHHELSTGALETRLAYFLVREMLPPEILEREGFRTLVNELIGSTKALSIPRITARQMRMEILPQIANTVLPTQQQTLSRSSLAVEFWHNMDGRQNFANLSIGCEGRLLQTALLKCPADVKKIIVDCVGSSEKTAMLLPRALVTNRPEELHEIMSGDFTIVPCFVTALAASVTSGFRAPEVIALLRDMREAIGLPPNFTNITTVETISWREVADLMVRVRAERQNGDVWQLKCLLDNLGGSFDDVKQQEASCATVSLITQILINLRKTHLATTSEDSEVIEAFKTAVNERLDVFYPRKPNSLSDLLLIAGLTDPRVRTRVHEFAPQSVNLLKEKVEELSRLRDKDEVFVHTAHCEVDRYLHEEVKSGVQIDPFQWWSERQTTYPLLSRLARHYLAIPLASFNTQLRLKPLLRSTQRAVSSALPDGLNLPNYCDIFAQLKMNLFAEDMLIYTFLWHNWSLPSSQGK</sequence>
<feature type="compositionally biased region" description="Pro residues" evidence="10">
    <location>
        <begin position="440"/>
        <end position="454"/>
    </location>
</feature>
<feature type="compositionally biased region" description="Low complexity" evidence="10">
    <location>
        <begin position="455"/>
        <end position="488"/>
    </location>
</feature>
<dbReference type="SMART" id="SM00614">
    <property type="entry name" value="ZnF_BED"/>
    <property type="match status" value="1"/>
</dbReference>
<feature type="compositionally biased region" description="Basic and acidic residues" evidence="10">
    <location>
        <begin position="124"/>
        <end position="135"/>
    </location>
</feature>
<dbReference type="GO" id="GO:0008270">
    <property type="term" value="F:zinc ion binding"/>
    <property type="evidence" value="ECO:0007669"/>
    <property type="project" value="UniProtKB-KW"/>
</dbReference>
<dbReference type="OMA" id="ARQMRME"/>
<dbReference type="Pfam" id="PF02892">
    <property type="entry name" value="zf-BED"/>
    <property type="match status" value="1"/>
</dbReference>
<evidence type="ECO:0000256" key="3">
    <source>
        <dbReference type="ARBA" id="ARBA00022771"/>
    </source>
</evidence>
<dbReference type="STRING" id="6211.A0A068Y6D9"/>
<feature type="region of interest" description="Disordered" evidence="10">
    <location>
        <begin position="515"/>
        <end position="545"/>
    </location>
</feature>
<dbReference type="AlphaFoldDB" id="A0A068Y6D9"/>
<keyword evidence="13" id="KW-1185">Reference proteome</keyword>
<dbReference type="SUPFAM" id="SSF53098">
    <property type="entry name" value="Ribonuclease H-like"/>
    <property type="match status" value="1"/>
</dbReference>
<dbReference type="GO" id="GO:0005634">
    <property type="term" value="C:nucleus"/>
    <property type="evidence" value="ECO:0007669"/>
    <property type="project" value="UniProtKB-SubCell"/>
</dbReference>
<proteinExistence type="predicted"/>
<dbReference type="PROSITE" id="PS50808">
    <property type="entry name" value="ZF_BED"/>
    <property type="match status" value="1"/>
</dbReference>
<dbReference type="InterPro" id="IPR036236">
    <property type="entry name" value="Znf_C2H2_sf"/>
</dbReference>
<dbReference type="PANTHER" id="PTHR46481:SF10">
    <property type="entry name" value="ZINC FINGER BED DOMAIN-CONTAINING PROTEIN 39"/>
    <property type="match status" value="1"/>
</dbReference>
<reference evidence="12" key="1">
    <citation type="journal article" date="2013" name="Nature">
        <title>The genomes of four tapeworm species reveal adaptations to parasitism.</title>
        <authorList>
            <person name="Tsai I.J."/>
            <person name="Zarowiecki M."/>
            <person name="Holroyd N."/>
            <person name="Garciarrubio A."/>
            <person name="Sanchez-Flores A."/>
            <person name="Brooks K.L."/>
            <person name="Tracey A."/>
            <person name="Bobes R.J."/>
            <person name="Fragoso G."/>
            <person name="Sciutto E."/>
            <person name="Aslett M."/>
            <person name="Beasley H."/>
            <person name="Bennett H.M."/>
            <person name="Cai J."/>
            <person name="Camicia F."/>
            <person name="Clark R."/>
            <person name="Cucher M."/>
            <person name="De Silva N."/>
            <person name="Day T.A."/>
            <person name="Deplazes P."/>
            <person name="Estrada K."/>
            <person name="Fernandez C."/>
            <person name="Holland P.W."/>
            <person name="Hou J."/>
            <person name="Hu S."/>
            <person name="Huckvale T."/>
            <person name="Hung S.S."/>
            <person name="Kamenetzky L."/>
            <person name="Keane J.A."/>
            <person name="Kiss F."/>
            <person name="Koziol U."/>
            <person name="Lambert O."/>
            <person name="Liu K."/>
            <person name="Luo X."/>
            <person name="Luo Y."/>
            <person name="Macchiaroli N."/>
            <person name="Nichol S."/>
            <person name="Paps J."/>
            <person name="Parkinson J."/>
            <person name="Pouchkina-Stantcheva N."/>
            <person name="Riddiford N."/>
            <person name="Rosenzvit M."/>
            <person name="Salinas G."/>
            <person name="Wasmuth J.D."/>
            <person name="Zamanian M."/>
            <person name="Zheng Y."/>
            <person name="Cai X."/>
            <person name="Soberon X."/>
            <person name="Olson P.D."/>
            <person name="Laclette J.P."/>
            <person name="Brehm K."/>
            <person name="Berriman M."/>
            <person name="Garciarrubio A."/>
            <person name="Bobes R.J."/>
            <person name="Fragoso G."/>
            <person name="Sanchez-Flores A."/>
            <person name="Estrada K."/>
            <person name="Cevallos M.A."/>
            <person name="Morett E."/>
            <person name="Gonzalez V."/>
            <person name="Portillo T."/>
            <person name="Ochoa-Leyva A."/>
            <person name="Jose M.V."/>
            <person name="Sciutto E."/>
            <person name="Landa A."/>
            <person name="Jimenez L."/>
            <person name="Valdes V."/>
            <person name="Carrero J.C."/>
            <person name="Larralde C."/>
            <person name="Morales-Montor J."/>
            <person name="Limon-Lason J."/>
            <person name="Soberon X."/>
            <person name="Laclette J.P."/>
        </authorList>
    </citation>
    <scope>NUCLEOTIDE SEQUENCE [LARGE SCALE GENOMIC DNA]</scope>
</reference>
<reference evidence="12" key="2">
    <citation type="submission" date="2015-11" db="EMBL/GenBank/DDBJ databases">
        <authorList>
            <person name="Zhang Y."/>
            <person name="Guo Z."/>
        </authorList>
    </citation>
    <scope>NUCLEOTIDE SEQUENCE</scope>
</reference>
<feature type="region of interest" description="Disordered" evidence="10">
    <location>
        <begin position="437"/>
        <end position="488"/>
    </location>
</feature>
<dbReference type="InterPro" id="IPR003656">
    <property type="entry name" value="Znf_BED"/>
</dbReference>
<feature type="compositionally biased region" description="Basic and acidic residues" evidence="10">
    <location>
        <begin position="531"/>
        <end position="544"/>
    </location>
</feature>
<evidence type="ECO:0000256" key="5">
    <source>
        <dbReference type="ARBA" id="ARBA00023015"/>
    </source>
</evidence>
<evidence type="ECO:0000256" key="2">
    <source>
        <dbReference type="ARBA" id="ARBA00022723"/>
    </source>
</evidence>
<keyword evidence="7" id="KW-0804">Transcription</keyword>
<feature type="region of interest" description="Disordered" evidence="10">
    <location>
        <begin position="124"/>
        <end position="197"/>
    </location>
</feature>
<evidence type="ECO:0000313" key="12">
    <source>
        <dbReference type="EMBL" id="CDS37841.1"/>
    </source>
</evidence>
<keyword evidence="5" id="KW-0805">Transcription regulation</keyword>
<dbReference type="InterPro" id="IPR008906">
    <property type="entry name" value="HATC_C_dom"/>
</dbReference>
<feature type="domain" description="BED-type" evidence="11">
    <location>
        <begin position="72"/>
        <end position="131"/>
    </location>
</feature>
<evidence type="ECO:0000313" key="13">
    <source>
        <dbReference type="Proteomes" id="UP000017246"/>
    </source>
</evidence>
<protein>
    <submittedName>
        <fullName evidence="12">Zinc finger BED domain containing protein</fullName>
    </submittedName>
</protein>
<dbReference type="GO" id="GO:0009791">
    <property type="term" value="P:post-embryonic development"/>
    <property type="evidence" value="ECO:0007669"/>
    <property type="project" value="UniProtKB-ARBA"/>
</dbReference>
<keyword evidence="3 9" id="KW-0863">Zinc-finger</keyword>
<evidence type="ECO:0000256" key="6">
    <source>
        <dbReference type="ARBA" id="ARBA00023125"/>
    </source>
</evidence>
<name>A0A068Y6D9_ECHMU</name>
<evidence type="ECO:0000256" key="8">
    <source>
        <dbReference type="ARBA" id="ARBA00023242"/>
    </source>
</evidence>
<organism evidence="12 13">
    <name type="scientific">Echinococcus multilocularis</name>
    <name type="common">Fox tapeworm</name>
    <dbReference type="NCBI Taxonomy" id="6211"/>
    <lineage>
        <taxon>Eukaryota</taxon>
        <taxon>Metazoa</taxon>
        <taxon>Spiralia</taxon>
        <taxon>Lophotrochozoa</taxon>
        <taxon>Platyhelminthes</taxon>
        <taxon>Cestoda</taxon>
        <taxon>Eucestoda</taxon>
        <taxon>Cyclophyllidea</taxon>
        <taxon>Taeniidae</taxon>
        <taxon>Echinococcus</taxon>
    </lineage>
</organism>
<evidence type="ECO:0000256" key="9">
    <source>
        <dbReference type="PROSITE-ProRule" id="PRU00027"/>
    </source>
</evidence>
<accession>A0A068Y6D9</accession>
<dbReference type="PANTHER" id="PTHR46481">
    <property type="entry name" value="ZINC FINGER BED DOMAIN-CONTAINING PROTEIN 4"/>
    <property type="match status" value="1"/>
</dbReference>
<evidence type="ECO:0000256" key="10">
    <source>
        <dbReference type="SAM" id="MobiDB-lite"/>
    </source>
</evidence>
<gene>
    <name evidence="12" type="ORF">EmuJ_000512900</name>
</gene>
<feature type="compositionally biased region" description="Polar residues" evidence="10">
    <location>
        <begin position="26"/>
        <end position="35"/>
    </location>
</feature>
<dbReference type="Proteomes" id="UP000017246">
    <property type="component" value="Unassembled WGS sequence"/>
</dbReference>
<feature type="region of interest" description="Disordered" evidence="10">
    <location>
        <begin position="1"/>
        <end position="35"/>
    </location>
</feature>
<dbReference type="SUPFAM" id="SSF57667">
    <property type="entry name" value="beta-beta-alpha zinc fingers"/>
    <property type="match status" value="1"/>
</dbReference>
<keyword evidence="4" id="KW-0862">Zinc</keyword>
<dbReference type="Pfam" id="PF05699">
    <property type="entry name" value="Dimer_Tnp_hAT"/>
    <property type="match status" value="1"/>
</dbReference>
<dbReference type="InterPro" id="IPR052035">
    <property type="entry name" value="ZnF_BED_domain_contain"/>
</dbReference>
<evidence type="ECO:0000256" key="4">
    <source>
        <dbReference type="ARBA" id="ARBA00022833"/>
    </source>
</evidence>
<evidence type="ECO:0000259" key="11">
    <source>
        <dbReference type="PROSITE" id="PS50808"/>
    </source>
</evidence>
<dbReference type="GO" id="GO:0003677">
    <property type="term" value="F:DNA binding"/>
    <property type="evidence" value="ECO:0007669"/>
    <property type="project" value="UniProtKB-KW"/>
</dbReference>
<dbReference type="OrthoDB" id="117690at2759"/>
<keyword evidence="8" id="KW-0539">Nucleus</keyword>
<evidence type="ECO:0000256" key="7">
    <source>
        <dbReference type="ARBA" id="ARBA00023163"/>
    </source>
</evidence>
<dbReference type="GO" id="GO:0046983">
    <property type="term" value="F:protein dimerization activity"/>
    <property type="evidence" value="ECO:0007669"/>
    <property type="project" value="InterPro"/>
</dbReference>
<evidence type="ECO:0000256" key="1">
    <source>
        <dbReference type="ARBA" id="ARBA00004123"/>
    </source>
</evidence>
<comment type="subcellular location">
    <subcellularLocation>
        <location evidence="1">Nucleus</location>
    </subcellularLocation>
</comment>
<keyword evidence="6" id="KW-0238">DNA-binding</keyword>
<keyword evidence="2" id="KW-0479">Metal-binding</keyword>
<dbReference type="EMBL" id="LN902843">
    <property type="protein sequence ID" value="CDS37841.1"/>
    <property type="molecule type" value="Genomic_DNA"/>
</dbReference>